<evidence type="ECO:0000259" key="6">
    <source>
        <dbReference type="Pfam" id="PF04932"/>
    </source>
</evidence>
<feature type="transmembrane region" description="Helical" evidence="5">
    <location>
        <begin position="226"/>
        <end position="246"/>
    </location>
</feature>
<feature type="transmembrane region" description="Helical" evidence="5">
    <location>
        <begin position="310"/>
        <end position="331"/>
    </location>
</feature>
<keyword evidence="3 5" id="KW-1133">Transmembrane helix</keyword>
<dbReference type="Proteomes" id="UP000182101">
    <property type="component" value="Chromosome"/>
</dbReference>
<evidence type="ECO:0000313" key="8">
    <source>
        <dbReference type="Proteomes" id="UP000182101"/>
    </source>
</evidence>
<feature type="transmembrane region" description="Helical" evidence="5">
    <location>
        <begin position="182"/>
        <end position="197"/>
    </location>
</feature>
<gene>
    <name evidence="7" type="ORF">BM524_15915</name>
</gene>
<evidence type="ECO:0000256" key="2">
    <source>
        <dbReference type="ARBA" id="ARBA00022692"/>
    </source>
</evidence>
<keyword evidence="2 5" id="KW-0812">Transmembrane</keyword>
<dbReference type="RefSeq" id="WP_071960036.1">
    <property type="nucleotide sequence ID" value="NZ_CP018024.1"/>
</dbReference>
<sequence length="387" mass="45372">MVVKLKPSYLAFSSVLILGLMYKLFLPSTPHGTVSSYVQPLFYLFILIALSSVLFLSKKINFEKNERRFILFLILYYFVIFLSTFINIANGENNFSISDIFRFLLIIAISFSGLCFGKFLNNKNILNAYLGPIFFVFLCALVFKTLYENGYSELINKRPFTLQNSVLSLIFLYYLSNIRSQLFSLLVILIIFVMFFYSGSRSILVSAIMVLSLYLLKAYKGKHKFFLWVLLAILSIILSYIFISFIELFGRFSSLLLVSEDSRFLVWDVIYRDILSPSFNWITGRGFIDNLYFFYYDSKVVAVNTPHNTYLYLLYYTGIVGLVLGLSIIFFSAHNVDLVFKAYLYVSLGVMLFNDSLFFPHSFSYIVDYWFFYFFLFYFWRKKNVKI</sequence>
<feature type="transmembrane region" description="Helical" evidence="5">
    <location>
        <begin position="69"/>
        <end position="88"/>
    </location>
</feature>
<reference evidence="7 8" key="1">
    <citation type="submission" date="2016-11" db="EMBL/GenBank/DDBJ databases">
        <title>Networking in microbes: conjugative elements and plasmids in the genus Alteromonas.</title>
        <authorList>
            <person name="Lopez-Perez M."/>
            <person name="Ramon-Marco N."/>
            <person name="Rodriguez-Valera F."/>
        </authorList>
    </citation>
    <scope>NUCLEOTIDE SEQUENCE [LARGE SCALE GENOMIC DNA]</scope>
    <source>
        <strain evidence="7 8">CP48</strain>
    </source>
</reference>
<dbReference type="Pfam" id="PF04932">
    <property type="entry name" value="Wzy_C"/>
    <property type="match status" value="1"/>
</dbReference>
<feature type="transmembrane region" description="Helical" evidence="5">
    <location>
        <begin position="37"/>
        <end position="57"/>
    </location>
</feature>
<evidence type="ECO:0000256" key="5">
    <source>
        <dbReference type="SAM" id="Phobius"/>
    </source>
</evidence>
<dbReference type="AlphaFoldDB" id="A0AAC9JCZ7"/>
<feature type="domain" description="O-antigen ligase-related" evidence="6">
    <location>
        <begin position="187"/>
        <end position="324"/>
    </location>
</feature>
<dbReference type="EMBL" id="CP018024">
    <property type="protein sequence ID" value="APD91161.1"/>
    <property type="molecule type" value="Genomic_DNA"/>
</dbReference>
<evidence type="ECO:0000256" key="1">
    <source>
        <dbReference type="ARBA" id="ARBA00004141"/>
    </source>
</evidence>
<keyword evidence="4 5" id="KW-0472">Membrane</keyword>
<dbReference type="GO" id="GO:0016020">
    <property type="term" value="C:membrane"/>
    <property type="evidence" value="ECO:0007669"/>
    <property type="project" value="UniProtKB-SubCell"/>
</dbReference>
<evidence type="ECO:0000256" key="4">
    <source>
        <dbReference type="ARBA" id="ARBA00023136"/>
    </source>
</evidence>
<dbReference type="GeneID" id="56343806"/>
<feature type="transmembrane region" description="Helical" evidence="5">
    <location>
        <begin position="7"/>
        <end position="25"/>
    </location>
</feature>
<comment type="subcellular location">
    <subcellularLocation>
        <location evidence="1">Membrane</location>
        <topology evidence="1">Multi-pass membrane protein</topology>
    </subcellularLocation>
</comment>
<organism evidence="7 8">
    <name type="scientific">Alteromonas mediterranea</name>
    <dbReference type="NCBI Taxonomy" id="314275"/>
    <lineage>
        <taxon>Bacteria</taxon>
        <taxon>Pseudomonadati</taxon>
        <taxon>Pseudomonadota</taxon>
        <taxon>Gammaproteobacteria</taxon>
        <taxon>Alteromonadales</taxon>
        <taxon>Alteromonadaceae</taxon>
        <taxon>Alteromonas/Salinimonas group</taxon>
        <taxon>Alteromonas</taxon>
    </lineage>
</organism>
<protein>
    <recommendedName>
        <fullName evidence="6">O-antigen ligase-related domain-containing protein</fullName>
    </recommendedName>
</protein>
<feature type="transmembrane region" description="Helical" evidence="5">
    <location>
        <begin position="363"/>
        <end position="380"/>
    </location>
</feature>
<name>A0AAC9JCZ7_9ALTE</name>
<feature type="transmembrane region" description="Helical" evidence="5">
    <location>
        <begin position="100"/>
        <end position="120"/>
    </location>
</feature>
<feature type="transmembrane region" description="Helical" evidence="5">
    <location>
        <begin position="127"/>
        <end position="147"/>
    </location>
</feature>
<accession>A0AAC9JCZ7</accession>
<evidence type="ECO:0000256" key="3">
    <source>
        <dbReference type="ARBA" id="ARBA00022989"/>
    </source>
</evidence>
<dbReference type="InterPro" id="IPR007016">
    <property type="entry name" value="O-antigen_ligase-rel_domated"/>
</dbReference>
<evidence type="ECO:0000313" key="7">
    <source>
        <dbReference type="EMBL" id="APD91161.1"/>
    </source>
</evidence>
<proteinExistence type="predicted"/>